<feature type="transmembrane region" description="Helical" evidence="9">
    <location>
        <begin position="100"/>
        <end position="119"/>
    </location>
</feature>
<evidence type="ECO:0000256" key="6">
    <source>
        <dbReference type="ARBA" id="ARBA00022989"/>
    </source>
</evidence>
<gene>
    <name evidence="9 12" type="primary">lnt</name>
    <name evidence="12" type="ORF">Pla8534_12450</name>
</gene>
<feature type="domain" description="CN hydrolase" evidence="11">
    <location>
        <begin position="271"/>
        <end position="559"/>
    </location>
</feature>
<keyword evidence="3 9" id="KW-1003">Cell membrane</keyword>
<dbReference type="PROSITE" id="PS50263">
    <property type="entry name" value="CN_HYDROLASE"/>
    <property type="match status" value="1"/>
</dbReference>
<proteinExistence type="inferred from homology"/>
<dbReference type="InterPro" id="IPR036526">
    <property type="entry name" value="C-N_Hydrolase_sf"/>
</dbReference>
<dbReference type="Gene3D" id="3.60.110.10">
    <property type="entry name" value="Carbon-nitrogen hydrolase"/>
    <property type="match status" value="1"/>
</dbReference>
<feature type="region of interest" description="Disordered" evidence="10">
    <location>
        <begin position="1"/>
        <end position="42"/>
    </location>
</feature>
<keyword evidence="6 9" id="KW-1133">Transmembrane helix</keyword>
<keyword evidence="13" id="KW-1185">Reference proteome</keyword>
<feature type="region of interest" description="Disordered" evidence="10">
    <location>
        <begin position="328"/>
        <end position="348"/>
    </location>
</feature>
<evidence type="ECO:0000256" key="8">
    <source>
        <dbReference type="ARBA" id="ARBA00023315"/>
    </source>
</evidence>
<keyword evidence="5 9" id="KW-0812">Transmembrane</keyword>
<feature type="transmembrane region" description="Helical" evidence="9">
    <location>
        <begin position="125"/>
        <end position="145"/>
    </location>
</feature>
<dbReference type="EMBL" id="CP036433">
    <property type="protein sequence ID" value="QDU93465.1"/>
    <property type="molecule type" value="Genomic_DNA"/>
</dbReference>
<dbReference type="GO" id="GO:0016410">
    <property type="term" value="F:N-acyltransferase activity"/>
    <property type="evidence" value="ECO:0007669"/>
    <property type="project" value="UniProtKB-UniRule"/>
</dbReference>
<comment type="similarity">
    <text evidence="2 9">Belongs to the CN hydrolase family. Apolipoprotein N-acyltransferase subfamily.</text>
</comment>
<dbReference type="Pfam" id="PF20154">
    <property type="entry name" value="LNT_N"/>
    <property type="match status" value="1"/>
</dbReference>
<evidence type="ECO:0000256" key="9">
    <source>
        <dbReference type="HAMAP-Rule" id="MF_01148"/>
    </source>
</evidence>
<dbReference type="InterPro" id="IPR004563">
    <property type="entry name" value="Apolipo_AcylTrfase"/>
</dbReference>
<dbReference type="OrthoDB" id="9804277at2"/>
<keyword evidence="4 9" id="KW-0808">Transferase</keyword>
<dbReference type="NCBIfam" id="TIGR00546">
    <property type="entry name" value="lnt"/>
    <property type="match status" value="1"/>
</dbReference>
<accession>A0A518DNQ0</accession>
<reference evidence="12 13" key="1">
    <citation type="submission" date="2019-02" db="EMBL/GenBank/DDBJ databases">
        <title>Deep-cultivation of Planctomycetes and their phenomic and genomic characterization uncovers novel biology.</title>
        <authorList>
            <person name="Wiegand S."/>
            <person name="Jogler M."/>
            <person name="Boedeker C."/>
            <person name="Pinto D."/>
            <person name="Vollmers J."/>
            <person name="Rivas-Marin E."/>
            <person name="Kohn T."/>
            <person name="Peeters S.H."/>
            <person name="Heuer A."/>
            <person name="Rast P."/>
            <person name="Oberbeckmann S."/>
            <person name="Bunk B."/>
            <person name="Jeske O."/>
            <person name="Meyerdierks A."/>
            <person name="Storesund J.E."/>
            <person name="Kallscheuer N."/>
            <person name="Luecker S."/>
            <person name="Lage O.M."/>
            <person name="Pohl T."/>
            <person name="Merkel B.J."/>
            <person name="Hornburger P."/>
            <person name="Mueller R.-W."/>
            <person name="Bruemmer F."/>
            <person name="Labrenz M."/>
            <person name="Spormann A.M."/>
            <person name="Op den Camp H."/>
            <person name="Overmann J."/>
            <person name="Amann R."/>
            <person name="Jetten M.S.M."/>
            <person name="Mascher T."/>
            <person name="Medema M.H."/>
            <person name="Devos D.P."/>
            <person name="Kaster A.-K."/>
            <person name="Ovreas L."/>
            <person name="Rohde M."/>
            <person name="Galperin M.Y."/>
            <person name="Jogler C."/>
        </authorList>
    </citation>
    <scope>NUCLEOTIDE SEQUENCE [LARGE SCALE GENOMIC DNA]</scope>
    <source>
        <strain evidence="12 13">Pla85_3_4</strain>
    </source>
</reference>
<evidence type="ECO:0000256" key="4">
    <source>
        <dbReference type="ARBA" id="ARBA00022679"/>
    </source>
</evidence>
<dbReference type="SUPFAM" id="SSF56317">
    <property type="entry name" value="Carbon-nitrogen hydrolase"/>
    <property type="match status" value="1"/>
</dbReference>
<evidence type="ECO:0000256" key="1">
    <source>
        <dbReference type="ARBA" id="ARBA00004651"/>
    </source>
</evidence>
<comment type="subcellular location">
    <subcellularLocation>
        <location evidence="1 9">Cell membrane</location>
        <topology evidence="1 9">Multi-pass membrane protein</topology>
    </subcellularLocation>
</comment>
<feature type="transmembrane region" description="Helical" evidence="9">
    <location>
        <begin position="565"/>
        <end position="589"/>
    </location>
</feature>
<feature type="transmembrane region" description="Helical" evidence="9">
    <location>
        <begin position="173"/>
        <end position="195"/>
    </location>
</feature>
<dbReference type="InterPro" id="IPR045378">
    <property type="entry name" value="LNT_N"/>
</dbReference>
<evidence type="ECO:0000313" key="13">
    <source>
        <dbReference type="Proteomes" id="UP000317648"/>
    </source>
</evidence>
<dbReference type="Proteomes" id="UP000317648">
    <property type="component" value="Chromosome"/>
</dbReference>
<dbReference type="GO" id="GO:0042158">
    <property type="term" value="P:lipoprotein biosynthetic process"/>
    <property type="evidence" value="ECO:0007669"/>
    <property type="project" value="UniProtKB-UniRule"/>
</dbReference>
<dbReference type="EC" id="2.3.1.269" evidence="9"/>
<organism evidence="12 13">
    <name type="scientific">Lignipirellula cremea</name>
    <dbReference type="NCBI Taxonomy" id="2528010"/>
    <lineage>
        <taxon>Bacteria</taxon>
        <taxon>Pseudomonadati</taxon>
        <taxon>Planctomycetota</taxon>
        <taxon>Planctomycetia</taxon>
        <taxon>Pirellulales</taxon>
        <taxon>Pirellulaceae</taxon>
        <taxon>Lignipirellula</taxon>
    </lineage>
</organism>
<dbReference type="Pfam" id="PF00795">
    <property type="entry name" value="CN_hydrolase"/>
    <property type="match status" value="1"/>
</dbReference>
<keyword evidence="12" id="KW-0449">Lipoprotein</keyword>
<name>A0A518DNQ0_9BACT</name>
<evidence type="ECO:0000256" key="7">
    <source>
        <dbReference type="ARBA" id="ARBA00023136"/>
    </source>
</evidence>
<dbReference type="UniPathway" id="UPA00666"/>
<evidence type="ECO:0000313" key="12">
    <source>
        <dbReference type="EMBL" id="QDU93465.1"/>
    </source>
</evidence>
<dbReference type="KEGG" id="lcre:Pla8534_12450"/>
<evidence type="ECO:0000259" key="11">
    <source>
        <dbReference type="PROSITE" id="PS50263"/>
    </source>
</evidence>
<comment type="pathway">
    <text evidence="9">Protein modification; lipoprotein biosynthesis (N-acyl transfer).</text>
</comment>
<evidence type="ECO:0000256" key="3">
    <source>
        <dbReference type="ARBA" id="ARBA00022475"/>
    </source>
</evidence>
<dbReference type="PANTHER" id="PTHR38686">
    <property type="entry name" value="APOLIPOPROTEIN N-ACYLTRANSFERASE"/>
    <property type="match status" value="1"/>
</dbReference>
<dbReference type="InterPro" id="IPR003010">
    <property type="entry name" value="C-N_Hydrolase"/>
</dbReference>
<dbReference type="PANTHER" id="PTHR38686:SF1">
    <property type="entry name" value="APOLIPOPROTEIN N-ACYLTRANSFERASE"/>
    <property type="match status" value="1"/>
</dbReference>
<evidence type="ECO:0000256" key="5">
    <source>
        <dbReference type="ARBA" id="ARBA00022692"/>
    </source>
</evidence>
<comment type="function">
    <text evidence="9">Catalyzes the phospholipid dependent N-acylation of the N-terminal cysteine of apolipoprotein, the last step in lipoprotein maturation.</text>
</comment>
<keyword evidence="7 9" id="KW-0472">Membrane</keyword>
<dbReference type="AlphaFoldDB" id="A0A518DNQ0"/>
<comment type="catalytic activity">
    <reaction evidence="9">
        <text>N-terminal S-1,2-diacyl-sn-glyceryl-L-cysteinyl-[lipoprotein] + a glycerophospholipid = N-acyl-S-1,2-diacyl-sn-glyceryl-L-cysteinyl-[lipoprotein] + a 2-acyl-sn-glycero-3-phospholipid + H(+)</text>
        <dbReference type="Rhea" id="RHEA:48228"/>
        <dbReference type="Rhea" id="RHEA-COMP:14681"/>
        <dbReference type="Rhea" id="RHEA-COMP:14684"/>
        <dbReference type="ChEBI" id="CHEBI:15378"/>
        <dbReference type="ChEBI" id="CHEBI:136912"/>
        <dbReference type="ChEBI" id="CHEBI:140656"/>
        <dbReference type="ChEBI" id="CHEBI:140657"/>
        <dbReference type="ChEBI" id="CHEBI:140660"/>
        <dbReference type="EC" id="2.3.1.269"/>
    </reaction>
</comment>
<dbReference type="RefSeq" id="WP_145050295.1">
    <property type="nucleotide sequence ID" value="NZ_CP036433.1"/>
</dbReference>
<protein>
    <recommendedName>
        <fullName evidence="9">Apolipoprotein N-acyltransferase</fullName>
        <shortName evidence="9">ALP N-acyltransferase</shortName>
        <ecNumber evidence="9">2.3.1.269</ecNumber>
    </recommendedName>
</protein>
<feature type="transmembrane region" description="Helical" evidence="9">
    <location>
        <begin position="201"/>
        <end position="221"/>
    </location>
</feature>
<dbReference type="CDD" id="cd07571">
    <property type="entry name" value="ALP_N-acyl_transferase"/>
    <property type="match status" value="1"/>
</dbReference>
<keyword evidence="8 9" id="KW-0012">Acyltransferase</keyword>
<sequence>MTIVKKPRSPRADSRSPSASGETVSSEQASADSPTTAAESQPAASPVPWYASVGVLGCAGSLLLWASHPPLGGSALAWVALLPWLQLIRQPQLTGRRPYLVLYGAGLLFWLMLLQFLRLPHPAGYLGWFVLSAYLAAYVPAFIGLSRVAVHSWRIPLPLAAAAVWTGLELMRAYFATGIAAFMLAHTQVAWLTLIQCADLIGGYGLSFLIVFCSSCLLSCWPQSGRRLQLRPVLASLLLLVAALGSALGYGSWRLGQNQMASTDSAPGKTASVALIQGSHDTIFGSTPEREEQAFDDYCTLTREARAAKPDLDLIIWPETMLPPVDALLDDEPQTPGDGADPPADRNRRRVQNTAFAAKGCIARWEPNRMLHSPDVKLMAGCQTLRFRDEKLTDVYNSVLLFNSSNLIEDRYFKTHRVLFGEYVPLADMFPWVYDLTPMPQGLTAGTQARAMEAGGLRWMPLICFESIQPQVVFWQQRELARQGKRPQVFVNLTNDGWFWGSSALDHHFHCNVFRAVEFRTPMVVAANTGFSGWIDGDGRVRAKGPRRESQPVYAEVQPDGRRSWYGWWGDLPASLMLLFAACCAVGGWRQRRQNRNRQA</sequence>
<feature type="transmembrane region" description="Helical" evidence="9">
    <location>
        <begin position="233"/>
        <end position="253"/>
    </location>
</feature>
<dbReference type="HAMAP" id="MF_01148">
    <property type="entry name" value="Lnt"/>
    <property type="match status" value="1"/>
</dbReference>
<evidence type="ECO:0000256" key="10">
    <source>
        <dbReference type="SAM" id="MobiDB-lite"/>
    </source>
</evidence>
<feature type="compositionally biased region" description="Polar residues" evidence="10">
    <location>
        <begin position="21"/>
        <end position="42"/>
    </location>
</feature>
<dbReference type="GO" id="GO:0005886">
    <property type="term" value="C:plasma membrane"/>
    <property type="evidence" value="ECO:0007669"/>
    <property type="project" value="UniProtKB-SubCell"/>
</dbReference>
<evidence type="ECO:0000256" key="2">
    <source>
        <dbReference type="ARBA" id="ARBA00010065"/>
    </source>
</evidence>